<dbReference type="EMBL" id="CP042476">
    <property type="protein sequence ID" value="QED38653.1"/>
    <property type="molecule type" value="Genomic_DNA"/>
</dbReference>
<dbReference type="RefSeq" id="WP_146836227.1">
    <property type="nucleotide sequence ID" value="NZ_CP042476.1"/>
</dbReference>
<dbReference type="InterPro" id="IPR051906">
    <property type="entry name" value="TolC-like"/>
</dbReference>
<dbReference type="GO" id="GO:0015562">
    <property type="term" value="F:efflux transmembrane transporter activity"/>
    <property type="evidence" value="ECO:0007669"/>
    <property type="project" value="InterPro"/>
</dbReference>
<evidence type="ECO:0000256" key="5">
    <source>
        <dbReference type="ARBA" id="ARBA00023237"/>
    </source>
</evidence>
<evidence type="ECO:0000256" key="1">
    <source>
        <dbReference type="ARBA" id="ARBA00004442"/>
    </source>
</evidence>
<feature type="chain" id="PRO_5023065060" evidence="6">
    <location>
        <begin position="19"/>
        <end position="424"/>
    </location>
</feature>
<proteinExistence type="predicted"/>
<dbReference type="PANTHER" id="PTHR30026:SF20">
    <property type="entry name" value="OUTER MEMBRANE PROTEIN TOLC"/>
    <property type="match status" value="1"/>
</dbReference>
<evidence type="ECO:0000256" key="6">
    <source>
        <dbReference type="SAM" id="SignalP"/>
    </source>
</evidence>
<sequence length="424" mass="48517">MKKLVVLTLLLIGAVSPAQEILTLQESYELAEKNYPLGSQIQLLEEKAAREQEVIQKDYLPKFNINAKASYQSDVTEIPIDLGGQSIETVDKDQYRATLDVEQLIFNGGAINSRSSLKDLELQSQAQQVRVSLYQIKKRINRYYFGALQLREQISLLESKENALGGRVKELESQVKYGTALPASENVIKAEILKIKQQKEEAESQLHTVLKSLSAYIARPVDISTVLELPEQEILIEAPGARPEIEWFNLREEELDQNKEILAKSLYPNIYGFAQGGYGKPGYNFLDNSFQDFYMVGVKMNWNVFDWGKVKEQQKSLDISKDMINAERETFNFNNNIELEEALIRIDQLQKTLLQDNEIIALRENIAESSNSQLKNGIITPSEYLTEFNNLYEAKINQQLHKVELEMAKADYRIIKGNKENKLR</sequence>
<name>A0A5B8YPT6_9FLAO</name>
<gene>
    <name evidence="7" type="ORF">FK178_13435</name>
</gene>
<dbReference type="Gene3D" id="1.20.1600.10">
    <property type="entry name" value="Outer membrane efflux proteins (OEP)"/>
    <property type="match status" value="1"/>
</dbReference>
<feature type="signal peptide" evidence="6">
    <location>
        <begin position="1"/>
        <end position="18"/>
    </location>
</feature>
<protein>
    <submittedName>
        <fullName evidence="7">TolC family protein</fullName>
    </submittedName>
</protein>
<organism evidence="7 8">
    <name type="scientific">Antarcticibacterium arcticum</name>
    <dbReference type="NCBI Taxonomy" id="2585771"/>
    <lineage>
        <taxon>Bacteria</taxon>
        <taxon>Pseudomonadati</taxon>
        <taxon>Bacteroidota</taxon>
        <taxon>Flavobacteriia</taxon>
        <taxon>Flavobacteriales</taxon>
        <taxon>Flavobacteriaceae</taxon>
        <taxon>Antarcticibacterium</taxon>
    </lineage>
</organism>
<keyword evidence="3" id="KW-0812">Transmembrane</keyword>
<dbReference type="Proteomes" id="UP000321954">
    <property type="component" value="Chromosome"/>
</dbReference>
<keyword evidence="6" id="KW-0732">Signal</keyword>
<keyword evidence="5" id="KW-0998">Cell outer membrane</keyword>
<dbReference type="GO" id="GO:0015288">
    <property type="term" value="F:porin activity"/>
    <property type="evidence" value="ECO:0007669"/>
    <property type="project" value="TreeGrafter"/>
</dbReference>
<keyword evidence="8" id="KW-1185">Reference proteome</keyword>
<dbReference type="KEGG" id="anp:FK178_13435"/>
<evidence type="ECO:0000256" key="2">
    <source>
        <dbReference type="ARBA" id="ARBA00022452"/>
    </source>
</evidence>
<reference evidence="7 8" key="1">
    <citation type="submission" date="2019-08" db="EMBL/GenBank/DDBJ databases">
        <title>Antarcticibacterium arcticum sp. nov., a bacterium isolated from marine sediment of the Canadian Beaufort Sea.</title>
        <authorList>
            <person name="Lee Y.M."/>
            <person name="Baek K."/>
            <person name="Lee D.-H."/>
            <person name="Shin S.C."/>
            <person name="Jin Y.K."/>
            <person name="Park Y."/>
        </authorList>
    </citation>
    <scope>NUCLEOTIDE SEQUENCE [LARGE SCALE GENOMIC DNA]</scope>
    <source>
        <strain evidence="7 8">PAMC 28998</strain>
    </source>
</reference>
<dbReference type="AlphaFoldDB" id="A0A5B8YPT6"/>
<keyword evidence="2" id="KW-1134">Transmembrane beta strand</keyword>
<evidence type="ECO:0000313" key="8">
    <source>
        <dbReference type="Proteomes" id="UP000321954"/>
    </source>
</evidence>
<keyword evidence="4" id="KW-0472">Membrane</keyword>
<dbReference type="SUPFAM" id="SSF56954">
    <property type="entry name" value="Outer membrane efflux proteins (OEP)"/>
    <property type="match status" value="1"/>
</dbReference>
<evidence type="ECO:0000256" key="3">
    <source>
        <dbReference type="ARBA" id="ARBA00022692"/>
    </source>
</evidence>
<dbReference type="OrthoDB" id="976750at2"/>
<dbReference type="GO" id="GO:0009279">
    <property type="term" value="C:cell outer membrane"/>
    <property type="evidence" value="ECO:0007669"/>
    <property type="project" value="UniProtKB-SubCell"/>
</dbReference>
<dbReference type="GO" id="GO:1990281">
    <property type="term" value="C:efflux pump complex"/>
    <property type="evidence" value="ECO:0007669"/>
    <property type="project" value="TreeGrafter"/>
</dbReference>
<accession>A0A5B8YPT6</accession>
<dbReference type="PANTHER" id="PTHR30026">
    <property type="entry name" value="OUTER MEMBRANE PROTEIN TOLC"/>
    <property type="match status" value="1"/>
</dbReference>
<evidence type="ECO:0000313" key="7">
    <source>
        <dbReference type="EMBL" id="QED38653.1"/>
    </source>
</evidence>
<comment type="subcellular location">
    <subcellularLocation>
        <location evidence="1">Cell outer membrane</location>
    </subcellularLocation>
</comment>
<evidence type="ECO:0000256" key="4">
    <source>
        <dbReference type="ARBA" id="ARBA00023136"/>
    </source>
</evidence>